<gene>
    <name evidence="2" type="ORF">RF819_07930</name>
</gene>
<dbReference type="Proteomes" id="UP000190750">
    <property type="component" value="Unassembled WGS sequence"/>
</dbReference>
<dbReference type="InterPro" id="IPR012908">
    <property type="entry name" value="PGAP1-ab_dom-like"/>
</dbReference>
<dbReference type="Pfam" id="PF07819">
    <property type="entry name" value="PGAP1"/>
    <property type="match status" value="1"/>
</dbReference>
<comment type="caution">
    <text evidence="2">The sequence shown here is derived from an EMBL/GenBank/DDBJ whole genome shotgun (WGS) entry which is preliminary data.</text>
</comment>
<organism evidence="2 3">
    <name type="scientific">Rhodoferax fermentans</name>
    <dbReference type="NCBI Taxonomy" id="28066"/>
    <lineage>
        <taxon>Bacteria</taxon>
        <taxon>Pseudomonadati</taxon>
        <taxon>Pseudomonadota</taxon>
        <taxon>Betaproteobacteria</taxon>
        <taxon>Burkholderiales</taxon>
        <taxon>Comamonadaceae</taxon>
        <taxon>Rhodoferax</taxon>
    </lineage>
</organism>
<keyword evidence="3" id="KW-1185">Reference proteome</keyword>
<evidence type="ECO:0000259" key="1">
    <source>
        <dbReference type="Pfam" id="PF07819"/>
    </source>
</evidence>
<dbReference type="GO" id="GO:0016788">
    <property type="term" value="F:hydrolase activity, acting on ester bonds"/>
    <property type="evidence" value="ECO:0007669"/>
    <property type="project" value="InterPro"/>
</dbReference>
<evidence type="ECO:0000313" key="3">
    <source>
        <dbReference type="Proteomes" id="UP000190750"/>
    </source>
</evidence>
<protein>
    <submittedName>
        <fullName evidence="2">Permease</fullName>
    </submittedName>
</protein>
<dbReference type="InterPro" id="IPR029058">
    <property type="entry name" value="AB_hydrolase_fold"/>
</dbReference>
<sequence>MSTARPANKPRHVRASDLRAAAALAVQATHAITGITEGVHQSVWRTLGASHGATPAHTTGLTGLVYQGIHGVTALIGRGLASALTRLEPLLQGVEDQSDESPERLAVIAALNGVMGDRLAASNNPLSLPMTLRLPEQSTQDRQGPEANLASNLMLTNAEPKLLLVIHGLCMNDLQWTTQRQDHSLNHASSLANALGYTPVYLRYNSGLHVSQNAQTLAQQLEALVARWPTALSQITVLAHSMGGLLIRSALFYASQAGLTWPERVKHIVFLGTPHHGAPLERAGNWVDELLGSTPYSRPFAKLGQLRSAGVTDLRYGHLLDVDWQGHDRFRRQPDRRQPVPLPERIACYAVAATTATKRGSLADRLLGDGLVPLPSALGQHADPARCLVFAPSHQMVLYNTHHMQLLSSPLVTRQLLLWLA</sequence>
<accession>A0A1T1ARE4</accession>
<dbReference type="OrthoDB" id="556502at2"/>
<dbReference type="STRING" id="28066.RF819_07930"/>
<evidence type="ECO:0000313" key="2">
    <source>
        <dbReference type="EMBL" id="OOV06664.1"/>
    </source>
</evidence>
<dbReference type="PANTHER" id="PTHR37946:SF1">
    <property type="entry name" value="SLL1969 PROTEIN"/>
    <property type="match status" value="1"/>
</dbReference>
<dbReference type="Gene3D" id="3.40.50.1820">
    <property type="entry name" value="alpha/beta hydrolase"/>
    <property type="match status" value="1"/>
</dbReference>
<dbReference type="SUPFAM" id="SSF53474">
    <property type="entry name" value="alpha/beta-Hydrolases"/>
    <property type="match status" value="1"/>
</dbReference>
<dbReference type="PANTHER" id="PTHR37946">
    <property type="entry name" value="SLL1969 PROTEIN"/>
    <property type="match status" value="1"/>
</dbReference>
<name>A0A1T1ARE4_RHOFE</name>
<dbReference type="EMBL" id="MTJN01000002">
    <property type="protein sequence ID" value="OOV06664.1"/>
    <property type="molecule type" value="Genomic_DNA"/>
</dbReference>
<reference evidence="2 3" key="1">
    <citation type="submission" date="2017-01" db="EMBL/GenBank/DDBJ databases">
        <title>Genome sequencing of Rhodoferax fermentans JCM 7819.</title>
        <authorList>
            <person name="Kim Y.J."/>
            <person name="Farh M.E.-A."/>
            <person name="Yang D.-C."/>
        </authorList>
    </citation>
    <scope>NUCLEOTIDE SEQUENCE [LARGE SCALE GENOMIC DNA]</scope>
    <source>
        <strain evidence="2 3">JCM 7819</strain>
    </source>
</reference>
<feature type="domain" description="GPI inositol-deacylase PGAP1-like alpha/beta" evidence="1">
    <location>
        <begin position="164"/>
        <end position="281"/>
    </location>
</feature>
<dbReference type="AlphaFoldDB" id="A0A1T1ARE4"/>
<dbReference type="RefSeq" id="WP_078364484.1">
    <property type="nucleotide sequence ID" value="NZ_MTJN01000002.1"/>
</dbReference>
<proteinExistence type="predicted"/>